<comment type="caution">
    <text evidence="7">Lacks conserved residue(s) required for the propagation of feature annotation.</text>
</comment>
<evidence type="ECO:0000256" key="1">
    <source>
        <dbReference type="ARBA" id="ARBA00004141"/>
    </source>
</evidence>
<feature type="transmembrane region" description="Helical" evidence="7">
    <location>
        <begin position="291"/>
        <end position="312"/>
    </location>
</feature>
<feature type="transmembrane region" description="Helical" evidence="7">
    <location>
        <begin position="327"/>
        <end position="347"/>
    </location>
</feature>
<evidence type="ECO:0000256" key="7">
    <source>
        <dbReference type="RuleBase" id="RU004914"/>
    </source>
</evidence>
<dbReference type="GO" id="GO:0016020">
    <property type="term" value="C:membrane"/>
    <property type="evidence" value="ECO:0007669"/>
    <property type="project" value="UniProtKB-SubCell"/>
</dbReference>
<evidence type="ECO:0000313" key="8">
    <source>
        <dbReference type="EMBL" id="TYH49462.1"/>
    </source>
</evidence>
<feature type="transmembrane region" description="Helical" evidence="7">
    <location>
        <begin position="249"/>
        <end position="270"/>
    </location>
</feature>
<feature type="transmembrane region" description="Helical" evidence="7">
    <location>
        <begin position="220"/>
        <end position="243"/>
    </location>
</feature>
<evidence type="ECO:0000256" key="5">
    <source>
        <dbReference type="ARBA" id="ARBA00022989"/>
    </source>
</evidence>
<proteinExistence type="inferred from homology"/>
<keyword evidence="6 7" id="KW-0472">Membrane</keyword>
<keyword evidence="9" id="KW-1185">Reference proteome</keyword>
<dbReference type="InterPro" id="IPR002528">
    <property type="entry name" value="MATE_fam"/>
</dbReference>
<feature type="transmembrane region" description="Helical" evidence="7">
    <location>
        <begin position="448"/>
        <end position="468"/>
    </location>
</feature>
<dbReference type="Proteomes" id="UP000322667">
    <property type="component" value="Chromosome D10"/>
</dbReference>
<organism evidence="8 9">
    <name type="scientific">Gossypium tomentosum</name>
    <name type="common">Hawaiian cotton</name>
    <name type="synonym">Gossypium sandvicense</name>
    <dbReference type="NCBI Taxonomy" id="34277"/>
    <lineage>
        <taxon>Eukaryota</taxon>
        <taxon>Viridiplantae</taxon>
        <taxon>Streptophyta</taxon>
        <taxon>Embryophyta</taxon>
        <taxon>Tracheophyta</taxon>
        <taxon>Spermatophyta</taxon>
        <taxon>Magnoliopsida</taxon>
        <taxon>eudicotyledons</taxon>
        <taxon>Gunneridae</taxon>
        <taxon>Pentapetalae</taxon>
        <taxon>rosids</taxon>
        <taxon>malvids</taxon>
        <taxon>Malvales</taxon>
        <taxon>Malvaceae</taxon>
        <taxon>Malvoideae</taxon>
        <taxon>Gossypium</taxon>
    </lineage>
</organism>
<keyword evidence="3" id="KW-0813">Transport</keyword>
<dbReference type="GO" id="GO:0015297">
    <property type="term" value="F:antiporter activity"/>
    <property type="evidence" value="ECO:0007669"/>
    <property type="project" value="InterPro"/>
</dbReference>
<sequence>MCPGSDLESRGSTLNGDHQNQLLKSYNEEAGDGDKFIHGFLRKIQVRQLLSRLPLNETREPLNQVGDEVLSIGKIAGPIIMTTLLIHSRSIISMLFLSHLGKEELAGGSLAMGFGNITGLSVIKGLAIGMDPICGQAYGARRYSVLSQTFYRALCLLLLISIPISILWLNVEPIFLRLGQDPDATKVAKVYLVAFIPELLAQSFLHPVRTFLRAQGINTPLTIAAICAVLLHPLINYIFTIYFELGVKGVALALACNTFNLNLGLIIYMVMSETPLKPWHDVTIVSVFQGWRPLLALALPSLLSVCLEWWWYEIMLFLCGLLDNPKASVAAMGILIQTTGLLYNFPFSLSNSICTRVSQALGAGRPSCAHRAATIGLLMAFAFGLSAFAVMTVLRSWWGRLFTDEPQILDLIYTVLPILGLCEVGNSPQTAACGVLTGTARPKDGVRINLCSFYLVGLPVAILTTFTFKIGFEGLWFGLLAAQISCVCMMVYTLVRTDWKHQAKRANELTIAAAGKDDLEATLLTSVH</sequence>
<name>A0A5D2J4L0_GOSTO</name>
<feature type="transmembrane region" description="Helical" evidence="7">
    <location>
        <begin position="474"/>
        <end position="495"/>
    </location>
</feature>
<dbReference type="CDD" id="cd13132">
    <property type="entry name" value="MATE_eukaryotic"/>
    <property type="match status" value="1"/>
</dbReference>
<dbReference type="GO" id="GO:1990961">
    <property type="term" value="P:xenobiotic detoxification by transmembrane export across the plasma membrane"/>
    <property type="evidence" value="ECO:0007669"/>
    <property type="project" value="InterPro"/>
</dbReference>
<evidence type="ECO:0000256" key="3">
    <source>
        <dbReference type="ARBA" id="ARBA00022448"/>
    </source>
</evidence>
<reference evidence="8 9" key="1">
    <citation type="submission" date="2019-07" db="EMBL/GenBank/DDBJ databases">
        <title>WGS assembly of Gossypium tomentosum.</title>
        <authorList>
            <person name="Chen Z.J."/>
            <person name="Sreedasyam A."/>
            <person name="Ando A."/>
            <person name="Song Q."/>
            <person name="De L."/>
            <person name="Hulse-Kemp A."/>
            <person name="Ding M."/>
            <person name="Ye W."/>
            <person name="Kirkbride R."/>
            <person name="Jenkins J."/>
            <person name="Plott C."/>
            <person name="Lovell J."/>
            <person name="Lin Y.-M."/>
            <person name="Vaughn R."/>
            <person name="Liu B."/>
            <person name="Li W."/>
            <person name="Simpson S."/>
            <person name="Scheffler B."/>
            <person name="Saski C."/>
            <person name="Grover C."/>
            <person name="Hu G."/>
            <person name="Conover J."/>
            <person name="Carlson J."/>
            <person name="Shu S."/>
            <person name="Boston L."/>
            <person name="Williams M."/>
            <person name="Peterson D."/>
            <person name="Mcgee K."/>
            <person name="Jones D."/>
            <person name="Wendel J."/>
            <person name="Stelly D."/>
            <person name="Grimwood J."/>
            <person name="Schmutz J."/>
        </authorList>
    </citation>
    <scope>NUCLEOTIDE SEQUENCE [LARGE SCALE GENOMIC DNA]</scope>
    <source>
        <strain evidence="8">7179.01</strain>
    </source>
</reference>
<dbReference type="PANTHER" id="PTHR11206">
    <property type="entry name" value="MULTIDRUG RESISTANCE PROTEIN"/>
    <property type="match status" value="1"/>
</dbReference>
<dbReference type="AlphaFoldDB" id="A0A5D2J4L0"/>
<comment type="similarity">
    <text evidence="2 7">Belongs to the multi antimicrobial extrusion (MATE) (TC 2.A.66.1) family.</text>
</comment>
<evidence type="ECO:0000256" key="4">
    <source>
        <dbReference type="ARBA" id="ARBA00022692"/>
    </source>
</evidence>
<evidence type="ECO:0000313" key="9">
    <source>
        <dbReference type="Proteomes" id="UP000322667"/>
    </source>
</evidence>
<dbReference type="EMBL" id="CM017632">
    <property type="protein sequence ID" value="TYH49462.1"/>
    <property type="molecule type" value="Genomic_DNA"/>
</dbReference>
<comment type="subcellular location">
    <subcellularLocation>
        <location evidence="1">Membrane</location>
        <topology evidence="1">Multi-pass membrane protein</topology>
    </subcellularLocation>
</comment>
<dbReference type="InterPro" id="IPR045069">
    <property type="entry name" value="MATE_euk"/>
</dbReference>
<keyword evidence="4 7" id="KW-0812">Transmembrane</keyword>
<accession>A0A5D2J4L0</accession>
<feature type="transmembrane region" description="Helical" evidence="7">
    <location>
        <begin position="150"/>
        <end position="170"/>
    </location>
</feature>
<dbReference type="Pfam" id="PF01554">
    <property type="entry name" value="MatE"/>
    <property type="match status" value="2"/>
</dbReference>
<gene>
    <name evidence="8" type="ORF">ES332_D10G138600v1</name>
</gene>
<protein>
    <recommendedName>
        <fullName evidence="7">Protein DETOXIFICATION</fullName>
    </recommendedName>
    <alternativeName>
        <fullName evidence="7">Multidrug and toxic compound extrusion protein</fullName>
    </alternativeName>
</protein>
<dbReference type="NCBIfam" id="TIGR00797">
    <property type="entry name" value="matE"/>
    <property type="match status" value="1"/>
</dbReference>
<feature type="transmembrane region" description="Helical" evidence="7">
    <location>
        <begin position="368"/>
        <end position="391"/>
    </location>
</feature>
<evidence type="ECO:0000256" key="2">
    <source>
        <dbReference type="ARBA" id="ARBA00010199"/>
    </source>
</evidence>
<evidence type="ECO:0000256" key="6">
    <source>
        <dbReference type="ARBA" id="ARBA00023136"/>
    </source>
</evidence>
<keyword evidence="5 7" id="KW-1133">Transmembrane helix</keyword>
<dbReference type="GO" id="GO:0042910">
    <property type="term" value="F:xenobiotic transmembrane transporter activity"/>
    <property type="evidence" value="ECO:0007669"/>
    <property type="project" value="InterPro"/>
</dbReference>